<evidence type="ECO:0000256" key="2">
    <source>
        <dbReference type="ARBA" id="ARBA00004496"/>
    </source>
</evidence>
<organism evidence="9 10">
    <name type="scientific">Microbotryum saponariae</name>
    <dbReference type="NCBI Taxonomy" id="289078"/>
    <lineage>
        <taxon>Eukaryota</taxon>
        <taxon>Fungi</taxon>
        <taxon>Dikarya</taxon>
        <taxon>Basidiomycota</taxon>
        <taxon>Pucciniomycotina</taxon>
        <taxon>Microbotryomycetes</taxon>
        <taxon>Microbotryales</taxon>
        <taxon>Microbotryaceae</taxon>
        <taxon>Microbotryum</taxon>
    </lineage>
</organism>
<evidence type="ECO:0000259" key="8">
    <source>
        <dbReference type="PROSITE" id="PS51917"/>
    </source>
</evidence>
<evidence type="ECO:0000256" key="6">
    <source>
        <dbReference type="SAM" id="MobiDB-lite"/>
    </source>
</evidence>
<dbReference type="Pfam" id="PF16550">
    <property type="entry name" value="RPN13_C"/>
    <property type="match status" value="1"/>
</dbReference>
<dbReference type="AlphaFoldDB" id="A0A2X0M5M7"/>
<feature type="region of interest" description="Disordered" evidence="6">
    <location>
        <begin position="294"/>
        <end position="320"/>
    </location>
</feature>
<evidence type="ECO:0000256" key="3">
    <source>
        <dbReference type="ARBA" id="ARBA00022490"/>
    </source>
</evidence>
<keyword evidence="4" id="KW-0647">Proteasome</keyword>
<evidence type="ECO:0000256" key="1">
    <source>
        <dbReference type="ARBA" id="ARBA00004123"/>
    </source>
</evidence>
<dbReference type="OrthoDB" id="340431at2759"/>
<keyword evidence="5" id="KW-0539">Nucleus</keyword>
<dbReference type="PROSITE" id="PS51916">
    <property type="entry name" value="DEUBAD"/>
    <property type="match status" value="1"/>
</dbReference>
<dbReference type="GO" id="GO:0005634">
    <property type="term" value="C:nucleus"/>
    <property type="evidence" value="ECO:0007669"/>
    <property type="project" value="UniProtKB-SubCell"/>
</dbReference>
<keyword evidence="10" id="KW-1185">Reference proteome</keyword>
<keyword evidence="3" id="KW-0963">Cytoplasm</keyword>
<dbReference type="Gene3D" id="1.10.2020.20">
    <property type="match status" value="1"/>
</dbReference>
<gene>
    <name evidence="9" type="ORF">BZ3500_MVSOF-1268-A1-R1_CHR3-3G06528</name>
</gene>
<dbReference type="PANTHER" id="PTHR12225:SF0">
    <property type="entry name" value="PROTEASOMAL UBIQUITIN RECEPTOR ADRM1"/>
    <property type="match status" value="1"/>
</dbReference>
<dbReference type="PROSITE" id="PS51917">
    <property type="entry name" value="PRU"/>
    <property type="match status" value="1"/>
</dbReference>
<reference evidence="10" key="1">
    <citation type="submission" date="2016-10" db="EMBL/GenBank/DDBJ databases">
        <authorList>
            <person name="Jeantristanb JTB J.-T."/>
            <person name="Ricardo R."/>
        </authorList>
    </citation>
    <scope>NUCLEOTIDE SEQUENCE [LARGE SCALE GENOMIC DNA]</scope>
</reference>
<dbReference type="GO" id="GO:0008541">
    <property type="term" value="C:proteasome regulatory particle, lid subcomplex"/>
    <property type="evidence" value="ECO:0007669"/>
    <property type="project" value="TreeGrafter"/>
</dbReference>
<feature type="compositionally biased region" description="Low complexity" evidence="6">
    <location>
        <begin position="150"/>
        <end position="168"/>
    </location>
</feature>
<proteinExistence type="predicted"/>
<sequence length="320" mass="34299">MAPLLSFRAGRAFRQGETNTVVPAPGRGLITIEEEDGLMHFYWKDLDANAIVEDLIIFPGDATFVKASERVHVLKFSSSSARSFFWHQDVDASHDQERADKVNELIGAQIDEEEDSAGAMEVEPTTTRNPFQTPAPASRIAMPPPTTTQPVAHTVPAPSSSSSTAANPRLGSEAQMAQLRSILAGITGETASGSSSGFGGMNEVPEYQLQDVLTPTVISSLLSNPSPALLSKLSPLLPPILPSNSSESLRRATTGTPEFRRSVAALDRALRTGALGPLVRGLGMGEEAAMGVESFLQEVQRQGEEEKGKEEEGEDKEMKE</sequence>
<comment type="subcellular location">
    <subcellularLocation>
        <location evidence="2">Cytoplasm</location>
    </subcellularLocation>
    <subcellularLocation>
        <location evidence="1">Nucleus</location>
    </subcellularLocation>
</comment>
<dbReference type="GO" id="GO:0005737">
    <property type="term" value="C:cytoplasm"/>
    <property type="evidence" value="ECO:0007669"/>
    <property type="project" value="UniProtKB-SubCell"/>
</dbReference>
<evidence type="ECO:0000259" key="7">
    <source>
        <dbReference type="PROSITE" id="PS51916"/>
    </source>
</evidence>
<dbReference type="Pfam" id="PF04683">
    <property type="entry name" value="Rpn13_ADRM1_Pru"/>
    <property type="match status" value="1"/>
</dbReference>
<dbReference type="Gene3D" id="2.30.29.70">
    <property type="entry name" value="Proteasomal ubiquitin receptor Rpn13/ADRM1"/>
    <property type="match status" value="1"/>
</dbReference>
<dbReference type="GO" id="GO:0070628">
    <property type="term" value="F:proteasome binding"/>
    <property type="evidence" value="ECO:0007669"/>
    <property type="project" value="TreeGrafter"/>
</dbReference>
<dbReference type="InterPro" id="IPR044867">
    <property type="entry name" value="DEUBAD_dom"/>
</dbReference>
<dbReference type="STRING" id="289078.A0A2X0M5M7"/>
<feature type="domain" description="Pru" evidence="8">
    <location>
        <begin position="1"/>
        <end position="109"/>
    </location>
</feature>
<feature type="region of interest" description="Disordered" evidence="6">
    <location>
        <begin position="111"/>
        <end position="169"/>
    </location>
</feature>
<dbReference type="PANTHER" id="PTHR12225">
    <property type="entry name" value="ADHESION REGULATING MOLECULE 1 110 KDA CELL MEMBRANE GLYCOPROTEIN"/>
    <property type="match status" value="1"/>
</dbReference>
<dbReference type="InterPro" id="IPR038108">
    <property type="entry name" value="RPN13_DEUBAD_sf"/>
</dbReference>
<evidence type="ECO:0000256" key="5">
    <source>
        <dbReference type="ARBA" id="ARBA00023242"/>
    </source>
</evidence>
<dbReference type="InterPro" id="IPR006773">
    <property type="entry name" value="Rpn13/ADRM1"/>
</dbReference>
<protein>
    <submittedName>
        <fullName evidence="9">BZ3500_MvSof-1268-A1-R1_Chr3-3g06528 protein</fullName>
    </submittedName>
</protein>
<evidence type="ECO:0000256" key="4">
    <source>
        <dbReference type="ARBA" id="ARBA00022942"/>
    </source>
</evidence>
<name>A0A2X0M5M7_9BASI</name>
<feature type="compositionally biased region" description="Basic and acidic residues" evidence="6">
    <location>
        <begin position="301"/>
        <end position="320"/>
    </location>
</feature>
<dbReference type="GO" id="GO:0061133">
    <property type="term" value="F:endopeptidase activator activity"/>
    <property type="evidence" value="ECO:0007669"/>
    <property type="project" value="TreeGrafter"/>
</dbReference>
<dbReference type="InterPro" id="IPR044868">
    <property type="entry name" value="Rpn13/ADRM1_Pru"/>
</dbReference>
<feature type="domain" description="DEUBAD" evidence="7">
    <location>
        <begin position="200"/>
        <end position="309"/>
    </location>
</feature>
<dbReference type="InterPro" id="IPR032368">
    <property type="entry name" value="RPN13_DEUBAD"/>
</dbReference>
<accession>A0A2X0M5M7</accession>
<dbReference type="Proteomes" id="UP000249723">
    <property type="component" value="Unassembled WGS sequence"/>
</dbReference>
<dbReference type="InterPro" id="IPR038633">
    <property type="entry name" value="Rpn13/ADRM1_Pru_sf"/>
</dbReference>
<evidence type="ECO:0000313" key="10">
    <source>
        <dbReference type="Proteomes" id="UP000249723"/>
    </source>
</evidence>
<evidence type="ECO:0000313" key="9">
    <source>
        <dbReference type="EMBL" id="SCZ98027.1"/>
    </source>
</evidence>
<dbReference type="EMBL" id="FMWP01000094">
    <property type="protein sequence ID" value="SCZ98027.1"/>
    <property type="molecule type" value="Genomic_DNA"/>
</dbReference>